<reference evidence="1" key="1">
    <citation type="submission" date="2020-05" db="EMBL/GenBank/DDBJ databases">
        <authorList>
            <person name="Chiriac C."/>
            <person name="Salcher M."/>
            <person name="Ghai R."/>
            <person name="Kavagutti S V."/>
        </authorList>
    </citation>
    <scope>NUCLEOTIDE SEQUENCE</scope>
</reference>
<sequence>MGHPLAPDLSKLSMEELTNKFNDLSKRINTAFRWGNSDMVGQLQLLMQDYQEEMSNRNRKALEEMEKNSKNFKNIIDIQ</sequence>
<name>A0A6J7WMJ6_9CAUD</name>
<gene>
    <name evidence="1" type="ORF">UFOVP190_374</name>
</gene>
<accession>A0A6J7WMJ6</accession>
<protein>
    <submittedName>
        <fullName evidence="1">Uncharacterized protein</fullName>
    </submittedName>
</protein>
<organism evidence="1">
    <name type="scientific">uncultured Caudovirales phage</name>
    <dbReference type="NCBI Taxonomy" id="2100421"/>
    <lineage>
        <taxon>Viruses</taxon>
        <taxon>Duplodnaviria</taxon>
        <taxon>Heunggongvirae</taxon>
        <taxon>Uroviricota</taxon>
        <taxon>Caudoviricetes</taxon>
        <taxon>Peduoviridae</taxon>
        <taxon>Maltschvirus</taxon>
        <taxon>Maltschvirus maltsch</taxon>
    </lineage>
</organism>
<evidence type="ECO:0000313" key="1">
    <source>
        <dbReference type="EMBL" id="CAB5215047.1"/>
    </source>
</evidence>
<proteinExistence type="predicted"/>
<dbReference type="EMBL" id="LR798243">
    <property type="protein sequence ID" value="CAB5215047.1"/>
    <property type="molecule type" value="Genomic_DNA"/>
</dbReference>